<accession>A0ABW4V5W7</accession>
<comment type="caution">
    <text evidence="2">The sequence shown here is derived from an EMBL/GenBank/DDBJ whole genome shotgun (WGS) entry which is preliminary data.</text>
</comment>
<feature type="domain" description="Metallo-beta-lactamase" evidence="1">
    <location>
        <begin position="18"/>
        <end position="234"/>
    </location>
</feature>
<dbReference type="RefSeq" id="WP_377197147.1">
    <property type="nucleotide sequence ID" value="NZ_JBHUHF010000001.1"/>
</dbReference>
<keyword evidence="3" id="KW-1185">Reference proteome</keyword>
<dbReference type="Gene3D" id="3.60.15.10">
    <property type="entry name" value="Ribonuclease Z/Hydroxyacylglutathione hydrolase-like"/>
    <property type="match status" value="1"/>
</dbReference>
<dbReference type="EMBL" id="JBHUHF010000001">
    <property type="protein sequence ID" value="MFD2025241.1"/>
    <property type="molecule type" value="Genomic_DNA"/>
</dbReference>
<evidence type="ECO:0000313" key="2">
    <source>
        <dbReference type="EMBL" id="MFD2025241.1"/>
    </source>
</evidence>
<dbReference type="PANTHER" id="PTHR46018">
    <property type="entry name" value="ZINC PHOSPHODIESTERASE ELAC PROTEIN 1"/>
    <property type="match status" value="1"/>
</dbReference>
<proteinExistence type="predicted"/>
<dbReference type="InterPro" id="IPR001279">
    <property type="entry name" value="Metallo-B-lactamas"/>
</dbReference>
<reference evidence="3" key="1">
    <citation type="journal article" date="2019" name="Int. J. Syst. Evol. Microbiol.">
        <title>The Global Catalogue of Microorganisms (GCM) 10K type strain sequencing project: providing services to taxonomists for standard genome sequencing and annotation.</title>
        <authorList>
            <consortium name="The Broad Institute Genomics Platform"/>
            <consortium name="The Broad Institute Genome Sequencing Center for Infectious Disease"/>
            <person name="Wu L."/>
            <person name="Ma J."/>
        </authorList>
    </citation>
    <scope>NUCLEOTIDE SEQUENCE [LARGE SCALE GENOMIC DNA]</scope>
    <source>
        <strain evidence="3">CCM 7043</strain>
    </source>
</reference>
<dbReference type="Pfam" id="PF12706">
    <property type="entry name" value="Lactamase_B_2"/>
    <property type="match status" value="1"/>
</dbReference>
<evidence type="ECO:0000313" key="3">
    <source>
        <dbReference type="Proteomes" id="UP001597338"/>
    </source>
</evidence>
<dbReference type="PANTHER" id="PTHR46018:SF4">
    <property type="entry name" value="METALLO-HYDROLASE YHFI-RELATED"/>
    <property type="match status" value="1"/>
</dbReference>
<dbReference type="SUPFAM" id="SSF56281">
    <property type="entry name" value="Metallo-hydrolase/oxidoreductase"/>
    <property type="match status" value="1"/>
</dbReference>
<gene>
    <name evidence="2" type="ORF">ACFSL2_06935</name>
</gene>
<organism evidence="2 3">
    <name type="scientific">Promicromonospora aerolata</name>
    <dbReference type="NCBI Taxonomy" id="195749"/>
    <lineage>
        <taxon>Bacteria</taxon>
        <taxon>Bacillati</taxon>
        <taxon>Actinomycetota</taxon>
        <taxon>Actinomycetes</taxon>
        <taxon>Micrococcales</taxon>
        <taxon>Promicromonosporaceae</taxon>
        <taxon>Promicromonospora</taxon>
    </lineage>
</organism>
<protein>
    <submittedName>
        <fullName evidence="2">MBL fold metallo-hydrolase</fullName>
    </submittedName>
</protein>
<dbReference type="InterPro" id="IPR036866">
    <property type="entry name" value="RibonucZ/Hydroxyglut_hydro"/>
</dbReference>
<name>A0ABW4V5W7_9MICO</name>
<dbReference type="Proteomes" id="UP001597338">
    <property type="component" value="Unassembled WGS sequence"/>
</dbReference>
<dbReference type="SMART" id="SM00849">
    <property type="entry name" value="Lactamase_B"/>
    <property type="match status" value="1"/>
</dbReference>
<sequence length="277" mass="29512">MDLHPLGIMAGMPDGGRASSGYLVRDGGSTLQLDAGPGTALRLGTVAMGGLPDAVAVTHLHSDHVYDLLPLGKLLLRRHVRRADESAELEIDESVPRTPLFVPRGAGVVLRSLAALFPVTTHPLLDRAFDVAFDVHEYEPDETVAVGHLTLRFELLRHAAPNCGIRVEAPHTSLVYTGDTGVTDALPALADGAGLLLCESTLRESDRSGHGHLSSREAGRAAADAGVAELVLTHFSSTDPLDLEWHRERAASEFDGPVRIADPDHRIPVVPSRKVAS</sequence>
<evidence type="ECO:0000259" key="1">
    <source>
        <dbReference type="SMART" id="SM00849"/>
    </source>
</evidence>